<feature type="compositionally biased region" description="Polar residues" evidence="1">
    <location>
        <begin position="26"/>
        <end position="43"/>
    </location>
</feature>
<dbReference type="EMBL" id="CP080647">
    <property type="protein sequence ID" value="QYX76090.1"/>
    <property type="molecule type" value="Genomic_DNA"/>
</dbReference>
<dbReference type="Pfam" id="PF00583">
    <property type="entry name" value="Acetyltransf_1"/>
    <property type="match status" value="1"/>
</dbReference>
<sequence length="235" mass="26232">MAREELTGPTKQVARKRHPGQEEDQMANNGTSPHVTGQRNNRSPLPRDVREPTSAIPQLPVSSLLLDPPPLQMTTRDNRGTLTRMAYVDDLDQVNEMHARCSLESCYARYHAARQTVTPREWWHLCDRANGTTFITTPLHDPSRVIAVTHLLRTSAPHVRELGILVEDSWQGQGLGTVLTDYMVTLARTYTLDCRAITAMTGRGNQRMLSILRGLNAEVDCTGGPTVDALIRVEE</sequence>
<gene>
    <name evidence="3" type="ORF">K1J60_05855</name>
</gene>
<organism evidence="3 4">
    <name type="scientific">Streptomyces akebiae</name>
    <dbReference type="NCBI Taxonomy" id="2865673"/>
    <lineage>
        <taxon>Bacteria</taxon>
        <taxon>Bacillati</taxon>
        <taxon>Actinomycetota</taxon>
        <taxon>Actinomycetes</taxon>
        <taxon>Kitasatosporales</taxon>
        <taxon>Streptomycetaceae</taxon>
        <taxon>Streptomyces</taxon>
    </lineage>
</organism>
<evidence type="ECO:0000313" key="3">
    <source>
        <dbReference type="EMBL" id="QYX76090.1"/>
    </source>
</evidence>
<accession>A0ABX8XJK2</accession>
<dbReference type="RefSeq" id="WP_220645226.1">
    <property type="nucleotide sequence ID" value="NZ_CP080647.1"/>
</dbReference>
<feature type="region of interest" description="Disordered" evidence="1">
    <location>
        <begin position="1"/>
        <end position="76"/>
    </location>
</feature>
<protein>
    <submittedName>
        <fullName evidence="3">GNAT family N-acetyltransferase</fullName>
    </submittedName>
</protein>
<evidence type="ECO:0000313" key="4">
    <source>
        <dbReference type="Proteomes" id="UP000827138"/>
    </source>
</evidence>
<evidence type="ECO:0000259" key="2">
    <source>
        <dbReference type="Pfam" id="PF00583"/>
    </source>
</evidence>
<keyword evidence="4" id="KW-1185">Reference proteome</keyword>
<dbReference type="SUPFAM" id="SSF55729">
    <property type="entry name" value="Acyl-CoA N-acyltransferases (Nat)"/>
    <property type="match status" value="1"/>
</dbReference>
<proteinExistence type="predicted"/>
<dbReference type="Gene3D" id="3.40.630.30">
    <property type="match status" value="1"/>
</dbReference>
<feature type="domain" description="N-acetyltransferase" evidence="2">
    <location>
        <begin position="114"/>
        <end position="208"/>
    </location>
</feature>
<evidence type="ECO:0000256" key="1">
    <source>
        <dbReference type="SAM" id="MobiDB-lite"/>
    </source>
</evidence>
<feature type="compositionally biased region" description="Low complexity" evidence="1">
    <location>
        <begin position="57"/>
        <end position="66"/>
    </location>
</feature>
<name>A0ABX8XJK2_9ACTN</name>
<dbReference type="Proteomes" id="UP000827138">
    <property type="component" value="Chromosome"/>
</dbReference>
<dbReference type="InterPro" id="IPR000182">
    <property type="entry name" value="GNAT_dom"/>
</dbReference>
<dbReference type="InterPro" id="IPR016181">
    <property type="entry name" value="Acyl_CoA_acyltransferase"/>
</dbReference>
<reference evidence="3 4" key="1">
    <citation type="submission" date="2021-08" db="EMBL/GenBank/DDBJ databases">
        <authorList>
            <person name="Ping M."/>
        </authorList>
    </citation>
    <scope>NUCLEOTIDE SEQUENCE [LARGE SCALE GENOMIC DNA]</scope>
    <source>
        <strain evidence="3 4">MG28</strain>
    </source>
</reference>